<protein>
    <recommendedName>
        <fullName evidence="3">DUF7733 domain-containing protein</fullName>
    </recommendedName>
</protein>
<gene>
    <name evidence="4" type="ORF">TCM_015201</name>
</gene>
<dbReference type="eggNOG" id="ENOG502QU47">
    <property type="taxonomic scope" value="Eukaryota"/>
</dbReference>
<dbReference type="AlphaFoldDB" id="A0A061G102"/>
<dbReference type="InterPro" id="IPR056635">
    <property type="entry name" value="DUF7733"/>
</dbReference>
<feature type="transmembrane region" description="Helical" evidence="2">
    <location>
        <begin position="70"/>
        <end position="88"/>
    </location>
</feature>
<proteinExistence type="predicted"/>
<evidence type="ECO:0000313" key="4">
    <source>
        <dbReference type="EMBL" id="EOY23236.1"/>
    </source>
</evidence>
<feature type="transmembrane region" description="Helical" evidence="2">
    <location>
        <begin position="109"/>
        <end position="127"/>
    </location>
</feature>
<dbReference type="InParanoid" id="A0A061G102"/>
<reference evidence="4 5" key="1">
    <citation type="journal article" date="2013" name="Genome Biol.">
        <title>The genome sequence of the most widely cultivated cacao type and its use to identify candidate genes regulating pod color.</title>
        <authorList>
            <person name="Motamayor J.C."/>
            <person name="Mockaitis K."/>
            <person name="Schmutz J."/>
            <person name="Haiminen N."/>
            <person name="Iii D.L."/>
            <person name="Cornejo O."/>
            <person name="Findley S.D."/>
            <person name="Zheng P."/>
            <person name="Utro F."/>
            <person name="Royaert S."/>
            <person name="Saski C."/>
            <person name="Jenkins J."/>
            <person name="Podicheti R."/>
            <person name="Zhao M."/>
            <person name="Scheffler B.E."/>
            <person name="Stack J.C."/>
            <person name="Feltus F.A."/>
            <person name="Mustiga G.M."/>
            <person name="Amores F."/>
            <person name="Phillips W."/>
            <person name="Marelli J.P."/>
            <person name="May G.D."/>
            <person name="Shapiro H."/>
            <person name="Ma J."/>
            <person name="Bustamante C.D."/>
            <person name="Schnell R.J."/>
            <person name="Main D."/>
            <person name="Gilbert D."/>
            <person name="Parida L."/>
            <person name="Kuhn D.N."/>
        </authorList>
    </citation>
    <scope>NUCLEOTIDE SEQUENCE [LARGE SCALE GENOMIC DNA]</scope>
    <source>
        <strain evidence="5">cv. Matina 1-6</strain>
    </source>
</reference>
<keyword evidence="5" id="KW-1185">Reference proteome</keyword>
<dbReference type="Proteomes" id="UP000026915">
    <property type="component" value="Chromosome 3"/>
</dbReference>
<sequence length="354" mass="40051">MSGGVGPTCNDISLPNEEVQGHESSRSDPLKPVPSPAHLSRTRFLTLRQLNCLAVMIITAASAMVSPGDIAFVFFSVIYMYLLLKVAFPRKIPPKDSLVFDPSNKILRLYVTVGAIVGLYLPVAYIFEGVLEGDKAGIKAAAPHVFLLASQVFMEGVAFSARFSIPVRVFVPVFYNSRRIFTLVDWLRTEFSKMDNEYAGSARRLYVGRVLAVANMAFWCFNLFGFLLPVYLPKAFKMYYTQSKEHFRNLNLEHLVKLTQEGTCIKHCFIVGGQPLPTNAGFRVGLANSRNEFMPRRFIWKGSFVDAFLLRMKKRDLPLNRKILMDKLLFIVRSLKEKLVNNFQSSVLHGNEDF</sequence>
<keyword evidence="2" id="KW-0812">Transmembrane</keyword>
<dbReference type="OMA" id="MYNARRI"/>
<feature type="transmembrane region" description="Helical" evidence="2">
    <location>
        <begin position="210"/>
        <end position="232"/>
    </location>
</feature>
<evidence type="ECO:0000259" key="3">
    <source>
        <dbReference type="Pfam" id="PF24867"/>
    </source>
</evidence>
<dbReference type="Gramene" id="EOY23236">
    <property type="protein sequence ID" value="EOY23236"/>
    <property type="gene ID" value="TCM_015201"/>
</dbReference>
<dbReference type="EMBL" id="CM001881">
    <property type="protein sequence ID" value="EOY23236.1"/>
    <property type="molecule type" value="Genomic_DNA"/>
</dbReference>
<feature type="domain" description="DUF7733" evidence="3">
    <location>
        <begin position="46"/>
        <end position="240"/>
    </location>
</feature>
<feature type="compositionally biased region" description="Basic and acidic residues" evidence="1">
    <location>
        <begin position="19"/>
        <end position="29"/>
    </location>
</feature>
<dbReference type="PANTHER" id="PTHR33829">
    <property type="entry name" value="OSJNBA0044M19.10 PROTEIN"/>
    <property type="match status" value="1"/>
</dbReference>
<feature type="region of interest" description="Disordered" evidence="1">
    <location>
        <begin position="1"/>
        <end position="35"/>
    </location>
</feature>
<keyword evidence="2" id="KW-0472">Membrane</keyword>
<name>A0A061G102_THECC</name>
<evidence type="ECO:0000256" key="2">
    <source>
        <dbReference type="SAM" id="Phobius"/>
    </source>
</evidence>
<dbReference type="FunCoup" id="A0A061G102">
    <property type="interactions" value="110"/>
</dbReference>
<accession>A0A061G102</accession>
<keyword evidence="2" id="KW-1133">Transmembrane helix</keyword>
<dbReference type="HOGENOM" id="CLU_067222_0_0_1"/>
<evidence type="ECO:0000256" key="1">
    <source>
        <dbReference type="SAM" id="MobiDB-lite"/>
    </source>
</evidence>
<evidence type="ECO:0000313" key="5">
    <source>
        <dbReference type="Proteomes" id="UP000026915"/>
    </source>
</evidence>
<dbReference type="PANTHER" id="PTHR33829:SF1">
    <property type="entry name" value="TRANSMEMBRANE PROTEIN"/>
    <property type="match status" value="1"/>
</dbReference>
<dbReference type="Pfam" id="PF24867">
    <property type="entry name" value="DUF7733"/>
    <property type="match status" value="1"/>
</dbReference>
<feature type="transmembrane region" description="Helical" evidence="2">
    <location>
        <begin position="45"/>
        <end position="64"/>
    </location>
</feature>
<organism evidence="4 5">
    <name type="scientific">Theobroma cacao</name>
    <name type="common">Cacao</name>
    <name type="synonym">Cocoa</name>
    <dbReference type="NCBI Taxonomy" id="3641"/>
    <lineage>
        <taxon>Eukaryota</taxon>
        <taxon>Viridiplantae</taxon>
        <taxon>Streptophyta</taxon>
        <taxon>Embryophyta</taxon>
        <taxon>Tracheophyta</taxon>
        <taxon>Spermatophyta</taxon>
        <taxon>Magnoliopsida</taxon>
        <taxon>eudicotyledons</taxon>
        <taxon>Gunneridae</taxon>
        <taxon>Pentapetalae</taxon>
        <taxon>rosids</taxon>
        <taxon>malvids</taxon>
        <taxon>Malvales</taxon>
        <taxon>Malvaceae</taxon>
        <taxon>Byttnerioideae</taxon>
        <taxon>Theobroma</taxon>
    </lineage>
</organism>